<dbReference type="FunFam" id="1.10.340.30:FF:000001">
    <property type="entry name" value="Endonuclease III"/>
    <property type="match status" value="1"/>
</dbReference>
<sequence length="242" mass="27872">MVKKFIKDNENHKKEKKQCEDLYMKLKKLRKNFIAPVDERIQESTNNSDFGSEDFKFSVFVRLIIGSRTKDSAVAKKIEYLKSKGLTINSILDHSQETLAYELKGVSFPNNKAKYLIKSAKIIKNNYNGIIPDTYKDLISLPGLGPRTANMFLHICYGKTEGIIVDSNIHRIANRLGLVKTETEKQTQKELEKIVPKTQWKDLYVNLLGFSQVFCSVKNPDCEKCPASDICDYTKKYRKIEF</sequence>
<comment type="caution">
    <text evidence="9">The sequence shown here is derived from an EMBL/GenBank/DDBJ whole genome shotgun (WGS) entry which is preliminary data.</text>
</comment>
<evidence type="ECO:0000256" key="7">
    <source>
        <dbReference type="SAM" id="Coils"/>
    </source>
</evidence>
<keyword evidence="7" id="KW-0175">Coiled coil</keyword>
<dbReference type="InterPro" id="IPR003265">
    <property type="entry name" value="HhH-GPD_domain"/>
</dbReference>
<dbReference type="OrthoDB" id="290793at2759"/>
<dbReference type="AlphaFoldDB" id="A0A1R2BYW9"/>
<feature type="domain" description="HhH-GPD" evidence="8">
    <location>
        <begin position="65"/>
        <end position="213"/>
    </location>
</feature>
<dbReference type="PANTHER" id="PTHR43286:SF1">
    <property type="entry name" value="ENDONUCLEASE III-LIKE PROTEIN 1"/>
    <property type="match status" value="1"/>
</dbReference>
<dbReference type="SUPFAM" id="SSF48150">
    <property type="entry name" value="DNA-glycosylase"/>
    <property type="match status" value="1"/>
</dbReference>
<dbReference type="PIRSF" id="PIRSF001435">
    <property type="entry name" value="Nth"/>
    <property type="match status" value="1"/>
</dbReference>
<dbReference type="CDD" id="cd00056">
    <property type="entry name" value="ENDO3c"/>
    <property type="match status" value="1"/>
</dbReference>
<protein>
    <recommendedName>
        <fullName evidence="8">HhH-GPD domain-containing protein</fullName>
    </recommendedName>
</protein>
<evidence type="ECO:0000313" key="10">
    <source>
        <dbReference type="Proteomes" id="UP000187209"/>
    </source>
</evidence>
<dbReference type="Pfam" id="PF00633">
    <property type="entry name" value="HHH"/>
    <property type="match status" value="1"/>
</dbReference>
<dbReference type="Pfam" id="PF00730">
    <property type="entry name" value="HhH-GPD"/>
    <property type="match status" value="1"/>
</dbReference>
<evidence type="ECO:0000256" key="5">
    <source>
        <dbReference type="ARBA" id="ARBA00023239"/>
    </source>
</evidence>
<dbReference type="PANTHER" id="PTHR43286">
    <property type="entry name" value="ENDONUCLEASE III-LIKE PROTEIN 1"/>
    <property type="match status" value="1"/>
</dbReference>
<feature type="coiled-coil region" evidence="7">
    <location>
        <begin position="2"/>
        <end position="32"/>
    </location>
</feature>
<name>A0A1R2BYW9_9CILI</name>
<accession>A0A1R2BYW9</accession>
<proteinExistence type="inferred from homology"/>
<dbReference type="InterPro" id="IPR011257">
    <property type="entry name" value="DNA_glycosylase"/>
</dbReference>
<dbReference type="InterPro" id="IPR023170">
    <property type="entry name" value="HhH_base_excis_C"/>
</dbReference>
<dbReference type="GO" id="GO:0016829">
    <property type="term" value="F:lyase activity"/>
    <property type="evidence" value="ECO:0007669"/>
    <property type="project" value="UniProtKB-KW"/>
</dbReference>
<dbReference type="GO" id="GO:0003906">
    <property type="term" value="F:DNA-(apurinic or apyrimidinic site) endonuclease activity"/>
    <property type="evidence" value="ECO:0007669"/>
    <property type="project" value="TreeGrafter"/>
</dbReference>
<evidence type="ECO:0000256" key="6">
    <source>
        <dbReference type="ARBA" id="ARBA00023295"/>
    </source>
</evidence>
<comment type="similarity">
    <text evidence="1">Belongs to the Nth/MutY family.</text>
</comment>
<keyword evidence="2" id="KW-0227">DNA damage</keyword>
<reference evidence="9 10" key="1">
    <citation type="submission" date="2016-11" db="EMBL/GenBank/DDBJ databases">
        <title>The macronuclear genome of Stentor coeruleus: a giant cell with tiny introns.</title>
        <authorList>
            <person name="Slabodnick M."/>
            <person name="Ruby J.G."/>
            <person name="Reiff S.B."/>
            <person name="Swart E.C."/>
            <person name="Gosai S."/>
            <person name="Prabakaran S."/>
            <person name="Witkowska E."/>
            <person name="Larue G.E."/>
            <person name="Fisher S."/>
            <person name="Freeman R.M."/>
            <person name="Gunawardena J."/>
            <person name="Chu W."/>
            <person name="Stover N.A."/>
            <person name="Gregory B.D."/>
            <person name="Nowacki M."/>
            <person name="Derisi J."/>
            <person name="Roy S.W."/>
            <person name="Marshall W.F."/>
            <person name="Sood P."/>
        </authorList>
    </citation>
    <scope>NUCLEOTIDE SEQUENCE [LARGE SCALE GENOMIC DNA]</scope>
    <source>
        <strain evidence="9">WM001</strain>
    </source>
</reference>
<dbReference type="GO" id="GO:0006289">
    <property type="term" value="P:nucleotide-excision repair"/>
    <property type="evidence" value="ECO:0007669"/>
    <property type="project" value="TreeGrafter"/>
</dbReference>
<gene>
    <name evidence="9" type="ORF">SteCoe_17426</name>
</gene>
<dbReference type="Gene3D" id="1.10.1670.10">
    <property type="entry name" value="Helix-hairpin-Helix base-excision DNA repair enzymes (C-terminal)"/>
    <property type="match status" value="1"/>
</dbReference>
<organism evidence="9 10">
    <name type="scientific">Stentor coeruleus</name>
    <dbReference type="NCBI Taxonomy" id="5963"/>
    <lineage>
        <taxon>Eukaryota</taxon>
        <taxon>Sar</taxon>
        <taxon>Alveolata</taxon>
        <taxon>Ciliophora</taxon>
        <taxon>Postciliodesmatophora</taxon>
        <taxon>Heterotrichea</taxon>
        <taxon>Heterotrichida</taxon>
        <taxon>Stentoridae</taxon>
        <taxon>Stentor</taxon>
    </lineage>
</organism>
<evidence type="ECO:0000256" key="4">
    <source>
        <dbReference type="ARBA" id="ARBA00023204"/>
    </source>
</evidence>
<keyword evidence="3" id="KW-0378">Hydrolase</keyword>
<keyword evidence="4" id="KW-0234">DNA repair</keyword>
<evidence type="ECO:0000256" key="3">
    <source>
        <dbReference type="ARBA" id="ARBA00022801"/>
    </source>
</evidence>
<dbReference type="GO" id="GO:0000703">
    <property type="term" value="F:oxidized pyrimidine nucleobase lesion DNA N-glycosylase activity"/>
    <property type="evidence" value="ECO:0007669"/>
    <property type="project" value="UniProtKB-ARBA"/>
</dbReference>
<dbReference type="SMART" id="SM00478">
    <property type="entry name" value="ENDO3c"/>
    <property type="match status" value="1"/>
</dbReference>
<evidence type="ECO:0000256" key="2">
    <source>
        <dbReference type="ARBA" id="ARBA00022763"/>
    </source>
</evidence>
<dbReference type="Gene3D" id="1.10.340.30">
    <property type="entry name" value="Hypothetical protein, domain 2"/>
    <property type="match status" value="1"/>
</dbReference>
<keyword evidence="10" id="KW-1185">Reference proteome</keyword>
<keyword evidence="5" id="KW-0456">Lyase</keyword>
<keyword evidence="6" id="KW-0326">Glycosidase</keyword>
<dbReference type="GO" id="GO:0005634">
    <property type="term" value="C:nucleus"/>
    <property type="evidence" value="ECO:0007669"/>
    <property type="project" value="TreeGrafter"/>
</dbReference>
<dbReference type="InterPro" id="IPR000445">
    <property type="entry name" value="HhH_motif"/>
</dbReference>
<dbReference type="GO" id="GO:0003677">
    <property type="term" value="F:DNA binding"/>
    <property type="evidence" value="ECO:0007669"/>
    <property type="project" value="InterPro"/>
</dbReference>
<evidence type="ECO:0000313" key="9">
    <source>
        <dbReference type="EMBL" id="OMJ81992.1"/>
    </source>
</evidence>
<dbReference type="GO" id="GO:0006285">
    <property type="term" value="P:base-excision repair, AP site formation"/>
    <property type="evidence" value="ECO:0007669"/>
    <property type="project" value="UniProtKB-ARBA"/>
</dbReference>
<evidence type="ECO:0000259" key="8">
    <source>
        <dbReference type="SMART" id="SM00478"/>
    </source>
</evidence>
<evidence type="ECO:0000256" key="1">
    <source>
        <dbReference type="ARBA" id="ARBA00008343"/>
    </source>
</evidence>
<dbReference type="EMBL" id="MPUH01000358">
    <property type="protein sequence ID" value="OMJ81992.1"/>
    <property type="molecule type" value="Genomic_DNA"/>
</dbReference>
<dbReference type="Proteomes" id="UP000187209">
    <property type="component" value="Unassembled WGS sequence"/>
</dbReference>